<evidence type="ECO:0000259" key="1">
    <source>
        <dbReference type="PROSITE" id="PS50106"/>
    </source>
</evidence>
<name>A0A8C1S563_CYPCA</name>
<dbReference type="CDD" id="cd23060">
    <property type="entry name" value="PDZ5_DrPTPN13-like"/>
    <property type="match status" value="1"/>
</dbReference>
<dbReference type="Ensembl" id="ENSCCRT00015002855.1">
    <property type="protein sequence ID" value="ENSCCRP00015002714.1"/>
    <property type="gene ID" value="ENSCCRG00015001712.1"/>
</dbReference>
<sequence length="146" mass="15384">MGVDACLNRTCRSAPSCILQVEFTKPEKGGLGFALVGGFNGSTLRVKDICCGGVAEQDGRLRVGDILLEVNGIIVSGLSHGKVVDILRKAEGTVQLTVCRDILPMSTCSGSSSPAEASQEFNTSNSAGQIHFDSSIQNWHCIGHSF</sequence>
<proteinExistence type="predicted"/>
<dbReference type="InterPro" id="IPR052074">
    <property type="entry name" value="NonRcpt_TyrProt_Phosphatase"/>
</dbReference>
<dbReference type="Proteomes" id="UP000694700">
    <property type="component" value="Unplaced"/>
</dbReference>
<dbReference type="AlphaFoldDB" id="A0A8C1S563"/>
<dbReference type="Gene3D" id="2.30.42.10">
    <property type="match status" value="1"/>
</dbReference>
<dbReference type="SMART" id="SM00228">
    <property type="entry name" value="PDZ"/>
    <property type="match status" value="1"/>
</dbReference>
<feature type="domain" description="PDZ" evidence="1">
    <location>
        <begin position="20"/>
        <end position="102"/>
    </location>
</feature>
<dbReference type="InterPro" id="IPR036034">
    <property type="entry name" value="PDZ_sf"/>
</dbReference>
<dbReference type="PANTHER" id="PTHR46900">
    <property type="entry name" value="TYROSINE-PROTEIN PHOSPHATASE NON-RECEPTOR TYPE 13"/>
    <property type="match status" value="1"/>
</dbReference>
<dbReference type="InterPro" id="IPR001478">
    <property type="entry name" value="PDZ"/>
</dbReference>
<dbReference type="PANTHER" id="PTHR46900:SF4">
    <property type="entry name" value="FERM AND PDZ DOMAIN CONTAINING 2"/>
    <property type="match status" value="1"/>
</dbReference>
<evidence type="ECO:0000313" key="2">
    <source>
        <dbReference type="Ensembl" id="ENSCCRP00015002714.1"/>
    </source>
</evidence>
<protein>
    <recommendedName>
        <fullName evidence="1">PDZ domain-containing protein</fullName>
    </recommendedName>
</protein>
<accession>A0A8C1S563</accession>
<dbReference type="Pfam" id="PF00595">
    <property type="entry name" value="PDZ"/>
    <property type="match status" value="1"/>
</dbReference>
<dbReference type="SUPFAM" id="SSF50156">
    <property type="entry name" value="PDZ domain-like"/>
    <property type="match status" value="1"/>
</dbReference>
<dbReference type="PROSITE" id="PS50106">
    <property type="entry name" value="PDZ"/>
    <property type="match status" value="1"/>
</dbReference>
<evidence type="ECO:0000313" key="3">
    <source>
        <dbReference type="Proteomes" id="UP000694700"/>
    </source>
</evidence>
<reference evidence="2" key="1">
    <citation type="submission" date="2025-08" db="UniProtKB">
        <authorList>
            <consortium name="Ensembl"/>
        </authorList>
    </citation>
    <scope>IDENTIFICATION</scope>
</reference>
<organism evidence="2 3">
    <name type="scientific">Cyprinus carpio</name>
    <name type="common">Common carp</name>
    <dbReference type="NCBI Taxonomy" id="7962"/>
    <lineage>
        <taxon>Eukaryota</taxon>
        <taxon>Metazoa</taxon>
        <taxon>Chordata</taxon>
        <taxon>Craniata</taxon>
        <taxon>Vertebrata</taxon>
        <taxon>Euteleostomi</taxon>
        <taxon>Actinopterygii</taxon>
        <taxon>Neopterygii</taxon>
        <taxon>Teleostei</taxon>
        <taxon>Ostariophysi</taxon>
        <taxon>Cypriniformes</taxon>
        <taxon>Cyprinidae</taxon>
        <taxon>Cyprininae</taxon>
        <taxon>Cyprinus</taxon>
    </lineage>
</organism>